<dbReference type="EMBL" id="JARVII010000006">
    <property type="protein sequence ID" value="MDG9699008.1"/>
    <property type="molecule type" value="Genomic_DNA"/>
</dbReference>
<feature type="transmembrane region" description="Helical" evidence="2">
    <location>
        <begin position="34"/>
        <end position="55"/>
    </location>
</feature>
<evidence type="ECO:0000256" key="1">
    <source>
        <dbReference type="SAM" id="Coils"/>
    </source>
</evidence>
<keyword evidence="2" id="KW-0812">Transmembrane</keyword>
<feature type="coiled-coil region" evidence="1">
    <location>
        <begin position="56"/>
        <end position="107"/>
    </location>
</feature>
<dbReference type="Gene3D" id="3.30.70.60">
    <property type="match status" value="1"/>
</dbReference>
<keyword evidence="4" id="KW-1185">Reference proteome</keyword>
<dbReference type="RefSeq" id="WP_050715049.1">
    <property type="nucleotide sequence ID" value="NZ_JARVII010000006.1"/>
</dbReference>
<sequence>MAAKDKKNLNESIGRIGDQFQNLDMRDPGLWPAIPRYALCLLVVVLTAAVVWFFFVQKVMAELDEARQKEETLRQEYKTKVAKAVNLDALKQQLEEVQQYVALLERQLPSEAEMDALLSDISQAGYARGLQVNLFRPNQVVVQDYYAELPISIKGSGKFHDVANFAADVANLSRIVTLNNITMNPAKDNGSGTGELMLEATAKTFRYLDEKEIEAQRQAKQKKDKK</sequence>
<dbReference type="Proteomes" id="UP001237156">
    <property type="component" value="Unassembled WGS sequence"/>
</dbReference>
<dbReference type="InterPro" id="IPR007445">
    <property type="entry name" value="PilO"/>
</dbReference>
<keyword evidence="1" id="KW-0175">Coiled coil</keyword>
<dbReference type="GO" id="GO:0043683">
    <property type="term" value="P:type IV pilus assembly"/>
    <property type="evidence" value="ECO:0007669"/>
    <property type="project" value="InterPro"/>
</dbReference>
<reference evidence="3 4" key="1">
    <citation type="submission" date="2023-04" db="EMBL/GenBank/DDBJ databases">
        <title>Ottowia paracancer sp. nov., isolated from human stomach.</title>
        <authorList>
            <person name="Song Y."/>
        </authorList>
    </citation>
    <scope>NUCLEOTIDE SEQUENCE [LARGE SCALE GENOMIC DNA]</scope>
    <source>
        <strain evidence="3 4">10c7w1</strain>
    </source>
</reference>
<comment type="caution">
    <text evidence="3">The sequence shown here is derived from an EMBL/GenBank/DDBJ whole genome shotgun (WGS) entry which is preliminary data.</text>
</comment>
<dbReference type="Gene3D" id="1.10.287.540">
    <property type="entry name" value="Helix hairpin bin"/>
    <property type="match status" value="1"/>
</dbReference>
<dbReference type="PIRSF" id="PIRSF016482">
    <property type="entry name" value="PilO"/>
    <property type="match status" value="1"/>
</dbReference>
<dbReference type="AlphaFoldDB" id="A0AAW6RJ70"/>
<keyword evidence="2" id="KW-0472">Membrane</keyword>
<dbReference type="GO" id="GO:0043107">
    <property type="term" value="P:type IV pilus-dependent motility"/>
    <property type="evidence" value="ECO:0007669"/>
    <property type="project" value="InterPro"/>
</dbReference>
<dbReference type="PANTHER" id="PTHR39555">
    <property type="entry name" value="FIMBRIAL ASSEMBLY PROTEIN PILO-LIKE PROTEIN-RELATED"/>
    <property type="match status" value="1"/>
</dbReference>
<keyword evidence="2" id="KW-1133">Transmembrane helix</keyword>
<protein>
    <submittedName>
        <fullName evidence="3">Type 4a pilus biogenesis protein PilO</fullName>
    </submittedName>
</protein>
<gene>
    <name evidence="3" type="ORF">QB898_04615</name>
</gene>
<dbReference type="Pfam" id="PF04350">
    <property type="entry name" value="PilO"/>
    <property type="match status" value="1"/>
</dbReference>
<name>A0AAW6RJ70_9BURK</name>
<proteinExistence type="predicted"/>
<evidence type="ECO:0000313" key="4">
    <source>
        <dbReference type="Proteomes" id="UP001237156"/>
    </source>
</evidence>
<organism evidence="3 4">
    <name type="scientific">Ottowia cancrivicina</name>
    <dbReference type="NCBI Taxonomy" id="3040346"/>
    <lineage>
        <taxon>Bacteria</taxon>
        <taxon>Pseudomonadati</taxon>
        <taxon>Pseudomonadota</taxon>
        <taxon>Betaproteobacteria</taxon>
        <taxon>Burkholderiales</taxon>
        <taxon>Comamonadaceae</taxon>
        <taxon>Ottowia</taxon>
    </lineage>
</organism>
<accession>A0AAW6RJ70</accession>
<evidence type="ECO:0000256" key="2">
    <source>
        <dbReference type="SAM" id="Phobius"/>
    </source>
</evidence>
<evidence type="ECO:0000313" key="3">
    <source>
        <dbReference type="EMBL" id="MDG9699008.1"/>
    </source>
</evidence>
<dbReference type="InterPro" id="IPR014717">
    <property type="entry name" value="Transl_elong_EF1B/ribsomal_bS6"/>
</dbReference>
<dbReference type="PANTHER" id="PTHR39555:SF1">
    <property type="entry name" value="TYPE IV PILUS INNER MEMBRANE COMPONENT PILO"/>
    <property type="match status" value="1"/>
</dbReference>